<organism evidence="5">
    <name type="scientific">marine sediment metagenome</name>
    <dbReference type="NCBI Taxonomy" id="412755"/>
    <lineage>
        <taxon>unclassified sequences</taxon>
        <taxon>metagenomes</taxon>
        <taxon>ecological metagenomes</taxon>
    </lineage>
</organism>
<reference evidence="5" key="1">
    <citation type="journal article" date="2014" name="Front. Microbiol.">
        <title>High frequency of phylogenetically diverse reductive dehalogenase-homologous genes in deep subseafloor sedimentary metagenomes.</title>
        <authorList>
            <person name="Kawai M."/>
            <person name="Futagami T."/>
            <person name="Toyoda A."/>
            <person name="Takaki Y."/>
            <person name="Nishi S."/>
            <person name="Hori S."/>
            <person name="Arai W."/>
            <person name="Tsubouchi T."/>
            <person name="Morono Y."/>
            <person name="Uchiyama I."/>
            <person name="Ito T."/>
            <person name="Fujiyama A."/>
            <person name="Inagaki F."/>
            <person name="Takami H."/>
        </authorList>
    </citation>
    <scope>NUCLEOTIDE SEQUENCE</scope>
    <source>
        <strain evidence="5">Expedition CK06-06</strain>
    </source>
</reference>
<gene>
    <name evidence="5" type="ORF">S12H4_50256</name>
</gene>
<dbReference type="InterPro" id="IPR036388">
    <property type="entry name" value="WH-like_DNA-bd_sf"/>
</dbReference>
<dbReference type="Gene3D" id="1.10.10.10">
    <property type="entry name" value="Winged helix-like DNA-binding domain superfamily/Winged helix DNA-binding domain"/>
    <property type="match status" value="1"/>
</dbReference>
<evidence type="ECO:0000256" key="4">
    <source>
        <dbReference type="SAM" id="Coils"/>
    </source>
</evidence>
<dbReference type="GO" id="GO:0003677">
    <property type="term" value="F:DNA binding"/>
    <property type="evidence" value="ECO:0007669"/>
    <property type="project" value="UniProtKB-KW"/>
</dbReference>
<dbReference type="EMBL" id="BARW01031628">
    <property type="protein sequence ID" value="GAJ04544.1"/>
    <property type="molecule type" value="Genomic_DNA"/>
</dbReference>
<evidence type="ECO:0000256" key="2">
    <source>
        <dbReference type="ARBA" id="ARBA00023125"/>
    </source>
</evidence>
<dbReference type="InterPro" id="IPR036390">
    <property type="entry name" value="WH_DNA-bd_sf"/>
</dbReference>
<evidence type="ECO:0000256" key="1">
    <source>
        <dbReference type="ARBA" id="ARBA00023015"/>
    </source>
</evidence>
<evidence type="ECO:0000313" key="5">
    <source>
        <dbReference type="EMBL" id="GAJ04544.1"/>
    </source>
</evidence>
<feature type="coiled-coil region" evidence="4">
    <location>
        <begin position="100"/>
        <end position="127"/>
    </location>
</feature>
<protein>
    <submittedName>
        <fullName evidence="5">Uncharacterized protein</fullName>
    </submittedName>
</protein>
<dbReference type="PANTHER" id="PTHR38465:SF1">
    <property type="entry name" value="HTH-TYPE TRANSCRIPTIONAL REGULATOR MJ1563-RELATED"/>
    <property type="match status" value="1"/>
</dbReference>
<keyword evidence="3" id="KW-0804">Transcription</keyword>
<keyword evidence="1" id="KW-0805">Transcription regulation</keyword>
<dbReference type="AlphaFoldDB" id="X1TH08"/>
<comment type="caution">
    <text evidence="5">The sequence shown here is derived from an EMBL/GenBank/DDBJ whole genome shotgun (WGS) entry which is preliminary data.</text>
</comment>
<dbReference type="PIRSF" id="PIRSF006707">
    <property type="entry name" value="MJ1563"/>
    <property type="match status" value="1"/>
</dbReference>
<dbReference type="SUPFAM" id="SSF46785">
    <property type="entry name" value="Winged helix' DNA-binding domain"/>
    <property type="match status" value="1"/>
</dbReference>
<keyword evidence="4" id="KW-0175">Coiled coil</keyword>
<feature type="non-terminal residue" evidence="5">
    <location>
        <position position="133"/>
    </location>
</feature>
<name>X1TH08_9ZZZZ</name>
<dbReference type="InterPro" id="IPR052362">
    <property type="entry name" value="HTH-GbsR_regulator"/>
</dbReference>
<dbReference type="PANTHER" id="PTHR38465">
    <property type="entry name" value="HTH-TYPE TRANSCRIPTIONAL REGULATOR MJ1563-RELATED"/>
    <property type="match status" value="1"/>
</dbReference>
<accession>X1TH08</accession>
<sequence>MNENLAKAHDSFVEGTGYLSSTVGLNRAIGQLYAILFLSSKPLCLDDMAGALRISKGNASVNIRELEKLGVVRKVWVKGSRKDFYQAELDLEKLIKSGVVTALKRRMDMIQETLDTTENLVKKAEEMDGEEKK</sequence>
<dbReference type="InterPro" id="IPR026282">
    <property type="entry name" value="MJ1563"/>
</dbReference>
<keyword evidence="2" id="KW-0238">DNA-binding</keyword>
<evidence type="ECO:0000256" key="3">
    <source>
        <dbReference type="ARBA" id="ARBA00023163"/>
    </source>
</evidence>
<proteinExistence type="predicted"/>